<organism evidence="3 4">
    <name type="scientific">Gemmatimonas phototrophica</name>
    <dbReference type="NCBI Taxonomy" id="1379270"/>
    <lineage>
        <taxon>Bacteria</taxon>
        <taxon>Pseudomonadati</taxon>
        <taxon>Gemmatimonadota</taxon>
        <taxon>Gemmatimonadia</taxon>
        <taxon>Gemmatimonadales</taxon>
        <taxon>Gemmatimonadaceae</taxon>
        <taxon>Gemmatimonas</taxon>
    </lineage>
</organism>
<evidence type="ECO:0000256" key="1">
    <source>
        <dbReference type="SAM" id="MobiDB-lite"/>
    </source>
</evidence>
<accession>A0A143BJ25</accession>
<reference evidence="3 4" key="2">
    <citation type="journal article" date="2016" name="Environ. Microbiol. Rep.">
        <title>Metagenomic evidence for the presence of phototrophic Gemmatimonadetes bacteria in diverse environments.</title>
        <authorList>
            <person name="Zeng Y."/>
            <person name="Baumbach J."/>
            <person name="Barbosa E.G."/>
            <person name="Azevedo V."/>
            <person name="Zhang C."/>
            <person name="Koblizek M."/>
        </authorList>
    </citation>
    <scope>NUCLEOTIDE SEQUENCE [LARGE SCALE GENOMIC DNA]</scope>
    <source>
        <strain evidence="3 4">AP64</strain>
    </source>
</reference>
<dbReference type="AlphaFoldDB" id="A0A143BJ25"/>
<dbReference type="InterPro" id="IPR036465">
    <property type="entry name" value="vWFA_dom_sf"/>
</dbReference>
<dbReference type="SMART" id="SM00327">
    <property type="entry name" value="VWA"/>
    <property type="match status" value="1"/>
</dbReference>
<dbReference type="Gene3D" id="3.40.50.410">
    <property type="entry name" value="von Willebrand factor, type A domain"/>
    <property type="match status" value="1"/>
</dbReference>
<feature type="compositionally biased region" description="Low complexity" evidence="1">
    <location>
        <begin position="278"/>
        <end position="287"/>
    </location>
</feature>
<dbReference type="NCBIfam" id="NF009943">
    <property type="entry name" value="PRK13406.1"/>
    <property type="match status" value="1"/>
</dbReference>
<feature type="region of interest" description="Disordered" evidence="1">
    <location>
        <begin position="260"/>
        <end position="323"/>
    </location>
</feature>
<dbReference type="OrthoDB" id="9775079at2"/>
<dbReference type="Proteomes" id="UP000076404">
    <property type="component" value="Chromosome"/>
</dbReference>
<dbReference type="InterPro" id="IPR027417">
    <property type="entry name" value="P-loop_NTPase"/>
</dbReference>
<protein>
    <recommendedName>
        <fullName evidence="2">VWFA domain-containing protein</fullName>
    </recommendedName>
</protein>
<reference evidence="3 4" key="1">
    <citation type="journal article" date="2014" name="Proc. Natl. Acad. Sci. U.S.A.">
        <title>Functional type 2 photosynthetic reaction centers found in the rare bacterial phylum Gemmatimonadetes.</title>
        <authorList>
            <person name="Zeng Y."/>
            <person name="Feng F."/>
            <person name="Medova H."/>
            <person name="Dean J."/>
            <person name="Koblizek M."/>
        </authorList>
    </citation>
    <scope>NUCLEOTIDE SEQUENCE [LARGE SCALE GENOMIC DNA]</scope>
    <source>
        <strain evidence="3 4">AP64</strain>
    </source>
</reference>
<dbReference type="SUPFAM" id="SSF52540">
    <property type="entry name" value="P-loop containing nucleoside triphosphate hydrolases"/>
    <property type="match status" value="1"/>
</dbReference>
<dbReference type="KEGG" id="gph:GEMMAAP_06540"/>
<keyword evidence="4" id="KW-1185">Reference proteome</keyword>
<dbReference type="PANTHER" id="PTHR43473">
    <property type="entry name" value="MAGNESIUM-CHELATASE SUBUNIT CHLD, CHLOROPLASTIC"/>
    <property type="match status" value="1"/>
</dbReference>
<dbReference type="Pfam" id="PF17863">
    <property type="entry name" value="AAA_lid_2"/>
    <property type="match status" value="1"/>
</dbReference>
<feature type="compositionally biased region" description="Pro residues" evidence="1">
    <location>
        <begin position="290"/>
        <end position="302"/>
    </location>
</feature>
<gene>
    <name evidence="3" type="ORF">GEMMAAP_06540</name>
</gene>
<dbReference type="EMBL" id="CP011454">
    <property type="protein sequence ID" value="AMW04595.1"/>
    <property type="molecule type" value="Genomic_DNA"/>
</dbReference>
<dbReference type="RefSeq" id="WP_026850336.1">
    <property type="nucleotide sequence ID" value="NZ_CP011454.1"/>
</dbReference>
<feature type="region of interest" description="Disordered" evidence="1">
    <location>
        <begin position="351"/>
        <end position="377"/>
    </location>
</feature>
<dbReference type="PROSITE" id="PS50234">
    <property type="entry name" value="VWFA"/>
    <property type="match status" value="1"/>
</dbReference>
<dbReference type="Gene3D" id="1.10.8.80">
    <property type="entry name" value="Magnesium chelatase subunit I, C-Terminal domain"/>
    <property type="match status" value="1"/>
</dbReference>
<dbReference type="Pfam" id="PF13519">
    <property type="entry name" value="VWA_2"/>
    <property type="match status" value="1"/>
</dbReference>
<evidence type="ECO:0000313" key="4">
    <source>
        <dbReference type="Proteomes" id="UP000076404"/>
    </source>
</evidence>
<dbReference type="PANTHER" id="PTHR43473:SF2">
    <property type="entry name" value="MAGNESIUM-CHELATASE SUBUNIT CHLD, CHLOROPLASTIC"/>
    <property type="match status" value="1"/>
</dbReference>
<feature type="compositionally biased region" description="Acidic residues" evidence="1">
    <location>
        <begin position="304"/>
        <end position="316"/>
    </location>
</feature>
<dbReference type="Gene3D" id="3.40.50.300">
    <property type="entry name" value="P-loop containing nucleotide triphosphate hydrolases"/>
    <property type="match status" value="1"/>
</dbReference>
<proteinExistence type="predicted"/>
<evidence type="ECO:0000259" key="2">
    <source>
        <dbReference type="PROSITE" id="PS50234"/>
    </source>
</evidence>
<evidence type="ECO:0000313" key="3">
    <source>
        <dbReference type="EMBL" id="AMW04595.1"/>
    </source>
</evidence>
<dbReference type="InterPro" id="IPR002035">
    <property type="entry name" value="VWF_A"/>
</dbReference>
<name>A0A143BJ25_9BACT</name>
<feature type="domain" description="VWFA" evidence="2">
    <location>
        <begin position="438"/>
        <end position="549"/>
    </location>
</feature>
<dbReference type="SUPFAM" id="SSF53300">
    <property type="entry name" value="vWA-like"/>
    <property type="match status" value="1"/>
</dbReference>
<dbReference type="InterPro" id="IPR041628">
    <property type="entry name" value="ChlI/MoxR_AAA_lid"/>
</dbReference>
<sequence>MSSPRPDLPTSLSALSALLLAVDARGLGGAVLDHPVHEQARLYGSLVRAWLPRGAPMRRVPSSVTADRLYGGVDLAATLSAGKIVAEKGVLAGADGGVVVVPMAERLNVSARTAVCEVLDYGEVTVQREGIADRHASRVCALLLDESVDDELVHPALKDRLAFTVRFDGRASEELEWMADESEAHHFETLVRDARHRLSQVSVDEQWAEALCQTADAFGVDSVRATLFALRCARAHAALEGRLMVTEADAEKAAALVLAPRATRLPPPPPPEEEPGEEQQPQDQADQNDPEPPPPPPEPPAETPESEQTPDTDDDGAQNTPDSGELLRDAVQAALPPGLLAQLLQHNTAGSMQGRVGEETPNLLRGRPRGARSGVPRGGARLHLLETLRAAAPWQRVRNNAPVMAPALGAATTSARPRVTVRREDFRIRRFIEKTGTTVIFVVDASGSSALYRLAEAKGAVELLLAETYARRDRVSLIAFRGQGTELLLPPTRALARAKKVLAALPGGGGTPLSHAIDAALEQALGTRRAGSAPLVVIMTDGRANIARDGTPGRKQAELDALTAGARFASQHIPAMFVDTSPRGEVVARRVAESMKARYILLPAADAKALGGLVKTAMQMAEGGG</sequence>
<dbReference type="eggNOG" id="COG1240">
    <property type="taxonomic scope" value="Bacteria"/>
</dbReference>
<dbReference type="STRING" id="1379270.GEMMAAP_06540"/>